<dbReference type="SUPFAM" id="SSF50998">
    <property type="entry name" value="Quinoprotein alcohol dehydrogenase-like"/>
    <property type="match status" value="1"/>
</dbReference>
<reference evidence="2" key="1">
    <citation type="submission" date="2016-11" db="EMBL/GenBank/DDBJ databases">
        <authorList>
            <person name="Varghese N."/>
            <person name="Submissions S."/>
        </authorList>
    </citation>
    <scope>NUCLEOTIDE SEQUENCE [LARGE SCALE GENOMIC DNA]</scope>
    <source>
        <strain evidence="2">DSM 26349</strain>
    </source>
</reference>
<keyword evidence="2" id="KW-1185">Reference proteome</keyword>
<sequence>MDFVPENAAVVLKISNWEGLQADIKNNSLLSEFDKTIPYLFFSEEAPLLKNLHPNSPSLLSINKVNDSLSAYTFISKQAATLFQPDSIKNKTVETLQIDKQSIQRITIGKKTAFATVVDSIFVASSSQQILMDILKGKTEKQEAFKKVFQLPNTSEFTALLRGNKVAITDSSNVDFTSWSALDISIKPESFVATGITLATDSIPQLLNIFEGQVPQQNNLAALAPMDAIGAMSFTFDDAENLQNKLRGFRGEKAGAKTTGIFDSTSEIGTIDLKSGSAIFIKSIDASLTSDALARYVTTENSFRDVEIKSFSEPVLFQKTFSPLINSQKANYVFQLENFFVFTDTEASAQEIIVSFQNNTTLINTTFFENTASNLSAASSLLVLKMRGNFAKTIAGFFNANSRNSFNNISLTNYPLAALQFSFDRNFAHVTLSCKEGKTETKSISSAVSEKFNTNLENTVLGNPQIIGDGGNVAVQDVSNKLYYISESGKILWTRNLDSPILGQIIEVDIANNGKKQMAFATKSTVFIIDRNGKDVKSFPINFKDEITKPLAVFDYDNNGKYRFVVVQGKEVLLYNKDGKIVKGFKFPKAKSNIAQSPVHIRMGNKDYILIAEENGTLNILSRIGKPRVSVSKKFNFSEIPVTAEDNTFVVITKENTKERIAEDGKVSSQKLNVGIGYWFAINGNTKATLDNNLLRIDGKLAELPIGLYSKPKLFEINRKVYVTTTETQENKVYVFDTNANLINGFPVYGTSEASMGKSSSRNGFNLSVKGDSKDVIVYDVN</sequence>
<name>A0A1M6HEN3_9FLAO</name>
<evidence type="ECO:0000313" key="2">
    <source>
        <dbReference type="Proteomes" id="UP000184172"/>
    </source>
</evidence>
<protein>
    <submittedName>
        <fullName evidence="1">Uncharacterized protein</fullName>
    </submittedName>
</protein>
<proteinExistence type="predicted"/>
<dbReference type="AlphaFoldDB" id="A0A1M6HEN3"/>
<gene>
    <name evidence="1" type="ORF">SAMN04487908_11170</name>
</gene>
<dbReference type="Proteomes" id="UP000184172">
    <property type="component" value="Unassembled WGS sequence"/>
</dbReference>
<evidence type="ECO:0000313" key="1">
    <source>
        <dbReference type="EMBL" id="SHJ20675.1"/>
    </source>
</evidence>
<accession>A0A1M6HEN3</accession>
<dbReference type="STRING" id="797419.SAMN05216556_11271"/>
<dbReference type="InterPro" id="IPR015943">
    <property type="entry name" value="WD40/YVTN_repeat-like_dom_sf"/>
</dbReference>
<organism evidence="1 2">
    <name type="scientific">Aequorivita viscosa</name>
    <dbReference type="NCBI Taxonomy" id="797419"/>
    <lineage>
        <taxon>Bacteria</taxon>
        <taxon>Pseudomonadati</taxon>
        <taxon>Bacteroidota</taxon>
        <taxon>Flavobacteriia</taxon>
        <taxon>Flavobacteriales</taxon>
        <taxon>Flavobacteriaceae</taxon>
        <taxon>Aequorivita</taxon>
    </lineage>
</organism>
<dbReference type="EMBL" id="FQYV01000011">
    <property type="protein sequence ID" value="SHJ20675.1"/>
    <property type="molecule type" value="Genomic_DNA"/>
</dbReference>
<dbReference type="InterPro" id="IPR011047">
    <property type="entry name" value="Quinoprotein_ADH-like_sf"/>
</dbReference>
<dbReference type="Gene3D" id="2.130.10.10">
    <property type="entry name" value="YVTN repeat-like/Quinoprotein amine dehydrogenase"/>
    <property type="match status" value="1"/>
</dbReference>